<evidence type="ECO:0000256" key="8">
    <source>
        <dbReference type="ARBA" id="ARBA00023242"/>
    </source>
</evidence>
<evidence type="ECO:0000256" key="4">
    <source>
        <dbReference type="ARBA" id="ARBA00006564"/>
    </source>
</evidence>
<comment type="subunit">
    <text evidence="5 10">The nucleosome is a histone octamer containing two molecules each of H2A, H2B, H3 and H4 assembled in one H3-H4 heterotetramer and two H2A-H2B heterodimers. The octamer wraps approximately 147 bp of DNA.</text>
</comment>
<name>A0AAN7W7T7_9PEZI</name>
<dbReference type="GO" id="GO:0000786">
    <property type="term" value="C:nucleosome"/>
    <property type="evidence" value="ECO:0007669"/>
    <property type="project" value="UniProtKB-KW"/>
</dbReference>
<comment type="subcellular location">
    <subcellularLocation>
        <location evidence="3">Chromosome</location>
    </subcellularLocation>
    <subcellularLocation>
        <location evidence="2">Nucleus</location>
    </subcellularLocation>
</comment>
<dbReference type="FunFam" id="1.10.20.10:FF:000012">
    <property type="entry name" value="Histone H4"/>
    <property type="match status" value="1"/>
</dbReference>
<dbReference type="CDD" id="cd22912">
    <property type="entry name" value="HFD_H4"/>
    <property type="match status" value="1"/>
</dbReference>
<feature type="region of interest" description="Disordered" evidence="11">
    <location>
        <begin position="9"/>
        <end position="55"/>
    </location>
</feature>
<protein>
    <recommendedName>
        <fullName evidence="10">Histone H4</fullName>
    </recommendedName>
</protein>
<sequence>MAKVANLLRSDVSGSRGLPSTAAKVKSSGGKTTASKTTGSKTVSGGKGKAGLGLGFGRKTLKRHKKIMRDNLQGVSKGDIRRLARRGGVKRISGMLYQDTRLVLRQYLEKVLKDVCAVVENCGRKTVTTSDVVFALYRQGRTLYGFGNPERGG</sequence>
<evidence type="ECO:0000256" key="7">
    <source>
        <dbReference type="ARBA" id="ARBA00023125"/>
    </source>
</evidence>
<dbReference type="GO" id="GO:0030527">
    <property type="term" value="F:structural constituent of chromatin"/>
    <property type="evidence" value="ECO:0007669"/>
    <property type="project" value="InterPro"/>
</dbReference>
<dbReference type="GO" id="GO:0005634">
    <property type="term" value="C:nucleus"/>
    <property type="evidence" value="ECO:0007669"/>
    <property type="project" value="UniProtKB-SubCell"/>
</dbReference>
<dbReference type="Proteomes" id="UP001310594">
    <property type="component" value="Unassembled WGS sequence"/>
</dbReference>
<reference evidence="12" key="1">
    <citation type="submission" date="2023-08" db="EMBL/GenBank/DDBJ databases">
        <title>Black Yeasts Isolated from many extreme environments.</title>
        <authorList>
            <person name="Coleine C."/>
            <person name="Stajich J.E."/>
            <person name="Selbmann L."/>
        </authorList>
    </citation>
    <scope>NUCLEOTIDE SEQUENCE</scope>
    <source>
        <strain evidence="12">CCFEE 5810</strain>
    </source>
</reference>
<evidence type="ECO:0000256" key="3">
    <source>
        <dbReference type="ARBA" id="ARBA00004286"/>
    </source>
</evidence>
<dbReference type="Gene3D" id="1.10.20.10">
    <property type="entry name" value="Histone, subunit A"/>
    <property type="match status" value="1"/>
</dbReference>
<evidence type="ECO:0000256" key="2">
    <source>
        <dbReference type="ARBA" id="ARBA00004123"/>
    </source>
</evidence>
<comment type="similarity">
    <text evidence="4 10">Belongs to the histone H4 family.</text>
</comment>
<dbReference type="PANTHER" id="PTHR10484">
    <property type="entry name" value="HISTONE H4"/>
    <property type="match status" value="1"/>
</dbReference>
<dbReference type="PRINTS" id="PR00623">
    <property type="entry name" value="HISTONEH4"/>
</dbReference>
<evidence type="ECO:0000313" key="12">
    <source>
        <dbReference type="EMBL" id="KAK5696676.1"/>
    </source>
</evidence>
<dbReference type="InterPro" id="IPR009072">
    <property type="entry name" value="Histone-fold"/>
</dbReference>
<dbReference type="SUPFAM" id="SSF47113">
    <property type="entry name" value="Histone-fold"/>
    <property type="match status" value="1"/>
</dbReference>
<dbReference type="SMART" id="SM00417">
    <property type="entry name" value="H4"/>
    <property type="match status" value="1"/>
</dbReference>
<dbReference type="AlphaFoldDB" id="A0AAN7W7T7"/>
<keyword evidence="8 10" id="KW-0539">Nucleus</keyword>
<keyword evidence="9 10" id="KW-0544">Nucleosome core</keyword>
<evidence type="ECO:0000256" key="6">
    <source>
        <dbReference type="ARBA" id="ARBA00022454"/>
    </source>
</evidence>
<feature type="compositionally biased region" description="Gly residues" evidence="11">
    <location>
        <begin position="45"/>
        <end position="55"/>
    </location>
</feature>
<evidence type="ECO:0000256" key="1">
    <source>
        <dbReference type="ARBA" id="ARBA00002001"/>
    </source>
</evidence>
<organism evidence="12 13">
    <name type="scientific">Elasticomyces elasticus</name>
    <dbReference type="NCBI Taxonomy" id="574655"/>
    <lineage>
        <taxon>Eukaryota</taxon>
        <taxon>Fungi</taxon>
        <taxon>Dikarya</taxon>
        <taxon>Ascomycota</taxon>
        <taxon>Pezizomycotina</taxon>
        <taxon>Dothideomycetes</taxon>
        <taxon>Dothideomycetidae</taxon>
        <taxon>Mycosphaerellales</taxon>
        <taxon>Teratosphaeriaceae</taxon>
        <taxon>Elasticomyces</taxon>
    </lineage>
</organism>
<comment type="caution">
    <text evidence="12">The sequence shown here is derived from an EMBL/GenBank/DDBJ whole genome shotgun (WGS) entry which is preliminary data.</text>
</comment>
<evidence type="ECO:0000256" key="11">
    <source>
        <dbReference type="SAM" id="MobiDB-lite"/>
    </source>
</evidence>
<evidence type="ECO:0000256" key="10">
    <source>
        <dbReference type="RuleBase" id="RU000528"/>
    </source>
</evidence>
<keyword evidence="7 10" id="KW-0238">DNA-binding</keyword>
<comment type="function">
    <text evidence="1 10">Core component of nucleosome. Nucleosomes wrap and compact DNA into chromatin, limiting DNA accessibility to the cellular machineries which require DNA as a template. Histones thereby play a central role in transcription regulation, DNA repair, DNA replication and chromosomal stability. DNA accessibility is regulated via a complex set of post-translational modifications of histones, also called histone code, and nucleosome remodeling.</text>
</comment>
<evidence type="ECO:0000313" key="13">
    <source>
        <dbReference type="Proteomes" id="UP001310594"/>
    </source>
</evidence>
<evidence type="ECO:0000256" key="9">
    <source>
        <dbReference type="ARBA" id="ARBA00023269"/>
    </source>
</evidence>
<feature type="compositionally biased region" description="Low complexity" evidence="11">
    <location>
        <begin position="24"/>
        <end position="44"/>
    </location>
</feature>
<dbReference type="InterPro" id="IPR001951">
    <property type="entry name" value="Histone_H4"/>
</dbReference>
<accession>A0AAN7W7T7</accession>
<keyword evidence="6 10" id="KW-0158">Chromosome</keyword>
<dbReference type="EMBL" id="JAVRQU010000012">
    <property type="protein sequence ID" value="KAK5696676.1"/>
    <property type="molecule type" value="Genomic_DNA"/>
</dbReference>
<dbReference type="GO" id="GO:0046982">
    <property type="term" value="F:protein heterodimerization activity"/>
    <property type="evidence" value="ECO:0007669"/>
    <property type="project" value="InterPro"/>
</dbReference>
<dbReference type="GO" id="GO:0003677">
    <property type="term" value="F:DNA binding"/>
    <property type="evidence" value="ECO:0007669"/>
    <property type="project" value="UniProtKB-KW"/>
</dbReference>
<gene>
    <name evidence="12" type="primary">HHF1</name>
    <name evidence="12" type="ORF">LTR97_007980</name>
</gene>
<proteinExistence type="inferred from homology"/>
<evidence type="ECO:0000256" key="5">
    <source>
        <dbReference type="ARBA" id="ARBA00011538"/>
    </source>
</evidence>